<name>E3MUF9_CAERE</name>
<dbReference type="EMBL" id="DS268479">
    <property type="protein sequence ID" value="EFP09697.1"/>
    <property type="molecule type" value="Genomic_DNA"/>
</dbReference>
<reference evidence="1" key="1">
    <citation type="submission" date="2007-07" db="EMBL/GenBank/DDBJ databases">
        <title>PCAP assembly of the Caenorhabditis remanei genome.</title>
        <authorList>
            <consortium name="The Caenorhabditis remanei Sequencing Consortium"/>
            <person name="Wilson R.K."/>
        </authorList>
    </citation>
    <scope>NUCLEOTIDE SEQUENCE [LARGE SCALE GENOMIC DNA]</scope>
    <source>
        <strain evidence="1">PB4641</strain>
    </source>
</reference>
<protein>
    <submittedName>
        <fullName evidence="1">Uncharacterized protein</fullName>
    </submittedName>
</protein>
<dbReference type="HOGENOM" id="CLU_2442956_0_0_1"/>
<gene>
    <name evidence="1" type="ORF">CRE_21883</name>
</gene>
<dbReference type="OMA" id="ACHCETE"/>
<sequence length="90" mass="10162">MTVFLLICFIFSSAALDCYVGETNDVHLESGFQLCFVGTVLFGARRKIYGGSKRKMELNPSFNNCWRILTKSDEKAIACHCETEKCNPEN</sequence>
<organism evidence="2">
    <name type="scientific">Caenorhabditis remanei</name>
    <name type="common">Caenorhabditis vulgaris</name>
    <dbReference type="NCBI Taxonomy" id="31234"/>
    <lineage>
        <taxon>Eukaryota</taxon>
        <taxon>Metazoa</taxon>
        <taxon>Ecdysozoa</taxon>
        <taxon>Nematoda</taxon>
        <taxon>Chromadorea</taxon>
        <taxon>Rhabditida</taxon>
        <taxon>Rhabditina</taxon>
        <taxon>Rhabditomorpha</taxon>
        <taxon>Rhabditoidea</taxon>
        <taxon>Rhabditidae</taxon>
        <taxon>Peloderinae</taxon>
        <taxon>Caenorhabditis</taxon>
    </lineage>
</organism>
<dbReference type="GeneID" id="9826594"/>
<proteinExistence type="predicted"/>
<accession>E3MUF9</accession>
<dbReference type="CTD" id="9826594"/>
<dbReference type="AlphaFoldDB" id="E3MUF9"/>
<dbReference type="Proteomes" id="UP000008281">
    <property type="component" value="Unassembled WGS sequence"/>
</dbReference>
<dbReference type="KEGG" id="crq:GCK72_025262"/>
<keyword evidence="2" id="KW-1185">Reference proteome</keyword>
<evidence type="ECO:0000313" key="1">
    <source>
        <dbReference type="EMBL" id="EFP09697.1"/>
    </source>
</evidence>
<evidence type="ECO:0000313" key="2">
    <source>
        <dbReference type="Proteomes" id="UP000008281"/>
    </source>
</evidence>